<evidence type="ECO:0000256" key="12">
    <source>
        <dbReference type="ARBA" id="ARBA00022843"/>
    </source>
</evidence>
<evidence type="ECO:0000259" key="25">
    <source>
        <dbReference type="PROSITE" id="PS50837"/>
    </source>
</evidence>
<proteinExistence type="inferred from homology"/>
<dbReference type="FunFam" id="3.40.50.300:FF:000940">
    <property type="entry name" value="Nucleotide-binding oligomerization domain-containing protein 2"/>
    <property type="match status" value="1"/>
</dbReference>
<organism evidence="26 27">
    <name type="scientific">Delphinapterus leucas</name>
    <name type="common">Beluga whale</name>
    <dbReference type="NCBI Taxonomy" id="9749"/>
    <lineage>
        <taxon>Eukaryota</taxon>
        <taxon>Metazoa</taxon>
        <taxon>Chordata</taxon>
        <taxon>Craniata</taxon>
        <taxon>Vertebrata</taxon>
        <taxon>Euteleostomi</taxon>
        <taxon>Mammalia</taxon>
        <taxon>Eutheria</taxon>
        <taxon>Laurasiatheria</taxon>
        <taxon>Artiodactyla</taxon>
        <taxon>Whippomorpha</taxon>
        <taxon>Cetacea</taxon>
        <taxon>Odontoceti</taxon>
        <taxon>Monodontidae</taxon>
        <taxon>Delphinapterus</taxon>
    </lineage>
</organism>
<keyword evidence="16" id="KW-1064">Adaptive immunity</keyword>
<dbReference type="Pfam" id="PF17776">
    <property type="entry name" value="NLRC4_HD2"/>
    <property type="match status" value="1"/>
</dbReference>
<dbReference type="GO" id="GO:0002250">
    <property type="term" value="P:adaptive immune response"/>
    <property type="evidence" value="ECO:0007669"/>
    <property type="project" value="UniProtKB-KW"/>
</dbReference>
<dbReference type="Gene3D" id="1.10.533.10">
    <property type="entry name" value="Death Domain, Fas"/>
    <property type="match status" value="2"/>
</dbReference>
<dbReference type="FunFam" id="1.10.533.10:FF:000045">
    <property type="entry name" value="Nucleotide-binding oligomerization domain-containing protein 2"/>
    <property type="match status" value="1"/>
</dbReference>
<dbReference type="FunCoup" id="A0A2Y9LN02">
    <property type="interactions" value="243"/>
</dbReference>
<evidence type="ECO:0000256" key="2">
    <source>
        <dbReference type="ARBA" id="ARBA00004187"/>
    </source>
</evidence>
<dbReference type="GO" id="GO:0045087">
    <property type="term" value="P:innate immune response"/>
    <property type="evidence" value="ECO:0007669"/>
    <property type="project" value="UniProtKB-KW"/>
</dbReference>
<dbReference type="SMART" id="SM00368">
    <property type="entry name" value="LRR_RI"/>
    <property type="match status" value="6"/>
</dbReference>
<dbReference type="InterPro" id="IPR027417">
    <property type="entry name" value="P-loop_NTPase"/>
</dbReference>
<evidence type="ECO:0000313" key="27">
    <source>
        <dbReference type="RefSeq" id="XP_022410800.1"/>
    </source>
</evidence>
<evidence type="ECO:0000256" key="1">
    <source>
        <dbReference type="ARBA" id="ARBA00004173"/>
    </source>
</evidence>
<keyword evidence="14" id="KW-0072">Autophagy</keyword>
<feature type="domain" description="CARD" evidence="24">
    <location>
        <begin position="132"/>
        <end position="203"/>
    </location>
</feature>
<keyword evidence="18" id="KW-0564">Palmitate</keyword>
<dbReference type="Pfam" id="PF05729">
    <property type="entry name" value="NACHT"/>
    <property type="match status" value="1"/>
</dbReference>
<evidence type="ECO:0000256" key="21">
    <source>
        <dbReference type="ARBA" id="ARBA00038296"/>
    </source>
</evidence>
<evidence type="ECO:0000256" key="13">
    <source>
        <dbReference type="ARBA" id="ARBA00022859"/>
    </source>
</evidence>
<dbReference type="PROSITE" id="PS50209">
    <property type="entry name" value="CARD"/>
    <property type="match status" value="2"/>
</dbReference>
<reference evidence="27" key="1">
    <citation type="submission" date="2025-08" db="UniProtKB">
        <authorList>
            <consortium name="RefSeq"/>
        </authorList>
    </citation>
    <scope>IDENTIFICATION</scope>
    <source>
        <tissue evidence="27">Blood</tissue>
    </source>
</reference>
<dbReference type="RefSeq" id="XP_022410800.1">
    <property type="nucleotide sequence ID" value="XM_022555092.2"/>
</dbReference>
<dbReference type="InterPro" id="IPR041075">
    <property type="entry name" value="NOD1/2_WH"/>
</dbReference>
<dbReference type="GeneID" id="111164994"/>
<evidence type="ECO:0000256" key="8">
    <source>
        <dbReference type="ARBA" id="ARBA00022614"/>
    </source>
</evidence>
<evidence type="ECO:0000256" key="7">
    <source>
        <dbReference type="ARBA" id="ARBA00022588"/>
    </source>
</evidence>
<name>A0A2Y9LN02_DELLE</name>
<gene>
    <name evidence="27" type="primary">NOD2</name>
</gene>
<keyword evidence="9" id="KW-0677">Repeat</keyword>
<evidence type="ECO:0000256" key="15">
    <source>
        <dbReference type="ARBA" id="ARBA00023128"/>
    </source>
</evidence>
<keyword evidence="8" id="KW-0433">Leucine-rich repeat</keyword>
<evidence type="ECO:0000313" key="26">
    <source>
        <dbReference type="Proteomes" id="UP000248483"/>
    </source>
</evidence>
<keyword evidence="26" id="KW-1185">Reference proteome</keyword>
<evidence type="ECO:0000256" key="6">
    <source>
        <dbReference type="ARBA" id="ARBA00022490"/>
    </source>
</evidence>
<dbReference type="AlphaFoldDB" id="A0A2Y9LN02"/>
<sequence length="1086" mass="120139">MITGVPPRVWQRKPKLVKCLFVNCEMYAQDAFQAQRSQLVELLVSGSLEGFESVLDWLLSWEVLSWEDYEGLNLLGQPVSHLARRLLDTVWNKGAWGCELLTAAVQETQADRQPPELPGCWEPHSPHPARDLQSHRPAIVRRLYGHVEGVLDLTQARGFINQYECDEIRRPIFTSSQRARRLLDLAAVKANGLAAFLLQCVQELPVPLALPFEDAACKRYLSKLRTMVSAQSRFLSTYDGTENLCLEEIYTENVLEIRTEAGMAGPLQQSPATLGLEELFSTRGHLNEDADTVLVVGEAGSGKSTLLQQLHLLWASGRAFQEFIFVFPFSCRQLQCLAKPLSVWTLLFEHCCWPDLGQQDVFQVLLDHPERILLTFDGFDEFRFRFTDRDRHCCPTAPTSVQSLLFNLLQGNLLKNARKVLTSRPDAVSASLRKYVRTELNLKGFSEEGIELYLRKRHREPGVADRLICWLRATLALHSLCHLPVFSWMVSKCHQELLLQGGGSPKTTTDMYLLILQHFLLHASPPDPAARGLGAGPLRGSLLTLLHLGRLALWGLGTCCYVFSPKQLQAAHVDSEEVSLGFLVRAKTVVPGSTAPLEFLHITFQCFFAAFYLALSADTPPSSLRHLFNCHGPGCSPLAGVLSKLRMWGSGCKEGSVAALLQGAEPHNLQITAAFLAGLLSQEHRGLLAECQVSEKALLWRQACTRRCLARSLRKHFRSIPPAVPGEAKSMHAMPSFIWLIRSLYEMQEERLAREAVRRLDVGHLKLTFCSVGPAECAALAFVLRHLRQPVALQLDHNSVGDMGVEQLLPCLGVCKALYLRDNNVSDRGICKLTEHALRCEQLQKLALFNNKLTDGCAHSMAKLLACKQNFLALRLGNNHITAAGAEVLAQGLRANASLQFLGLWGNMVGDRGAQALAEALGDHQSLRWLSLVGNNIGSVGAQALALMLEKNMALEELCLEENRVQDEGVCCLAKGLEKNSSLKVLKTGGRRVRWKQGDQPGGSCTLPGCLTTASPPLGQKPSCRPLKRMTPSWKSGSEETLSLRRKLRSSATGTPDSCFDVSRSMFISVCLGAGRGSGSQKRDDI</sequence>
<dbReference type="InterPro" id="IPR051261">
    <property type="entry name" value="NLR"/>
</dbReference>
<keyword evidence="20" id="KW-0449">Lipoprotein</keyword>
<keyword evidence="10" id="KW-0547">Nucleotide-binding</keyword>
<feature type="domain" description="CARD" evidence="24">
    <location>
        <begin position="24"/>
        <end position="109"/>
    </location>
</feature>
<dbReference type="SUPFAM" id="SSF52047">
    <property type="entry name" value="RNI-like"/>
    <property type="match status" value="1"/>
</dbReference>
<dbReference type="Proteomes" id="UP000248483">
    <property type="component" value="Unplaced"/>
</dbReference>
<keyword evidence="6" id="KW-0963">Cytoplasm</keyword>
<keyword evidence="17" id="KW-0472">Membrane</keyword>
<dbReference type="GO" id="GO:0016323">
    <property type="term" value="C:basolateral plasma membrane"/>
    <property type="evidence" value="ECO:0007669"/>
    <property type="project" value="UniProtKB-SubCell"/>
</dbReference>
<dbReference type="SUPFAM" id="SSF47986">
    <property type="entry name" value="DEATH domain"/>
    <property type="match status" value="2"/>
</dbReference>
<accession>A0A2Y9LN02</accession>
<evidence type="ECO:0000256" key="22">
    <source>
        <dbReference type="ARBA" id="ARBA00044203"/>
    </source>
</evidence>
<dbReference type="InterPro" id="IPR032675">
    <property type="entry name" value="LRR_dom_sf"/>
</dbReference>
<evidence type="ECO:0000256" key="4">
    <source>
        <dbReference type="ARBA" id="ARBA00004496"/>
    </source>
</evidence>
<evidence type="ECO:0000256" key="23">
    <source>
        <dbReference type="SAM" id="MobiDB-lite"/>
    </source>
</evidence>
<dbReference type="PANTHER" id="PTHR24106">
    <property type="entry name" value="NACHT, LRR AND CARD DOMAINS-CONTAINING"/>
    <property type="match status" value="1"/>
</dbReference>
<dbReference type="InterPro" id="IPR011029">
    <property type="entry name" value="DEATH-like_dom_sf"/>
</dbReference>
<protein>
    <recommendedName>
        <fullName evidence="22">Nucleotide-binding oligomerization domain-containing protein 2</fullName>
    </recommendedName>
</protein>
<feature type="domain" description="NACHT" evidence="25">
    <location>
        <begin position="291"/>
        <end position="427"/>
    </location>
</feature>
<evidence type="ECO:0000256" key="16">
    <source>
        <dbReference type="ARBA" id="ARBA00023130"/>
    </source>
</evidence>
<dbReference type="GO" id="GO:0006914">
    <property type="term" value="P:autophagy"/>
    <property type="evidence" value="ECO:0007669"/>
    <property type="project" value="UniProtKB-KW"/>
</dbReference>
<evidence type="ECO:0000259" key="24">
    <source>
        <dbReference type="PROSITE" id="PS50209"/>
    </source>
</evidence>
<dbReference type="InterPro" id="IPR041267">
    <property type="entry name" value="NLRP_HD2"/>
</dbReference>
<evidence type="ECO:0000256" key="18">
    <source>
        <dbReference type="ARBA" id="ARBA00023139"/>
    </source>
</evidence>
<keyword evidence="12" id="KW-0832">Ubl conjugation</keyword>
<dbReference type="FunFam" id="1.10.533.10:FF:000032">
    <property type="entry name" value="Nucleotide-binding oligomerization domain-containing protein 2"/>
    <property type="match status" value="1"/>
</dbReference>
<keyword evidence="11" id="KW-0067">ATP-binding</keyword>
<evidence type="ECO:0000256" key="5">
    <source>
        <dbReference type="ARBA" id="ARBA00022475"/>
    </source>
</evidence>
<evidence type="ECO:0000256" key="9">
    <source>
        <dbReference type="ARBA" id="ARBA00022737"/>
    </source>
</evidence>
<evidence type="ECO:0000256" key="3">
    <source>
        <dbReference type="ARBA" id="ARBA00004193"/>
    </source>
</evidence>
<evidence type="ECO:0000256" key="19">
    <source>
        <dbReference type="ARBA" id="ARBA00023180"/>
    </source>
</evidence>
<dbReference type="Pfam" id="PF00619">
    <property type="entry name" value="CARD"/>
    <property type="match status" value="2"/>
</dbReference>
<dbReference type="InterPro" id="IPR001315">
    <property type="entry name" value="CARD"/>
</dbReference>
<comment type="subcellular location">
    <subcellularLocation>
        <location evidence="2">Basolateral cell membrane</location>
    </subcellularLocation>
    <subcellularLocation>
        <location evidence="3">Cell membrane</location>
        <topology evidence="3">Lipid-anchor</topology>
    </subcellularLocation>
    <subcellularLocation>
        <location evidence="4">Cytoplasm</location>
    </subcellularLocation>
    <subcellularLocation>
        <location evidence="1">Mitochondrion</location>
    </subcellularLocation>
</comment>
<comment type="similarity">
    <text evidence="21">Belongs to the NOD1-NOD2 family.</text>
</comment>
<keyword evidence="7" id="KW-0399">Innate immunity</keyword>
<dbReference type="GO" id="GO:0005739">
    <property type="term" value="C:mitochondrion"/>
    <property type="evidence" value="ECO:0007669"/>
    <property type="project" value="UniProtKB-SubCell"/>
</dbReference>
<dbReference type="InParanoid" id="A0A2Y9LN02"/>
<dbReference type="KEGG" id="dle:111164994"/>
<dbReference type="STRING" id="9749.A0A2Y9LN02"/>
<evidence type="ECO:0000256" key="11">
    <source>
        <dbReference type="ARBA" id="ARBA00022840"/>
    </source>
</evidence>
<keyword evidence="19" id="KW-0325">Glycoprotein</keyword>
<dbReference type="PROSITE" id="PS50837">
    <property type="entry name" value="NACHT"/>
    <property type="match status" value="1"/>
</dbReference>
<dbReference type="Pfam" id="PF13516">
    <property type="entry name" value="LRR_6"/>
    <property type="match status" value="2"/>
</dbReference>
<keyword evidence="5" id="KW-1003">Cell membrane</keyword>
<evidence type="ECO:0000256" key="17">
    <source>
        <dbReference type="ARBA" id="ARBA00023136"/>
    </source>
</evidence>
<dbReference type="CTD" id="64127"/>
<evidence type="ECO:0000256" key="10">
    <source>
        <dbReference type="ARBA" id="ARBA00022741"/>
    </source>
</evidence>
<dbReference type="SUPFAM" id="SSF52540">
    <property type="entry name" value="P-loop containing nucleoside triphosphate hydrolases"/>
    <property type="match status" value="1"/>
</dbReference>
<dbReference type="Gene3D" id="3.80.10.10">
    <property type="entry name" value="Ribonuclease Inhibitor"/>
    <property type="match status" value="1"/>
</dbReference>
<dbReference type="Gene3D" id="3.40.50.300">
    <property type="entry name" value="P-loop containing nucleotide triphosphate hydrolases"/>
    <property type="match status" value="1"/>
</dbReference>
<evidence type="ECO:0000256" key="14">
    <source>
        <dbReference type="ARBA" id="ARBA00023006"/>
    </source>
</evidence>
<feature type="region of interest" description="Disordered" evidence="23">
    <location>
        <begin position="1021"/>
        <end position="1041"/>
    </location>
</feature>
<dbReference type="InterPro" id="IPR001611">
    <property type="entry name" value="Leu-rich_rpt"/>
</dbReference>
<keyword evidence="13" id="KW-0391">Immunity</keyword>
<keyword evidence="15" id="KW-0496">Mitochondrion</keyword>
<dbReference type="InterPro" id="IPR007111">
    <property type="entry name" value="NACHT_NTPase"/>
</dbReference>
<dbReference type="GO" id="GO:0005524">
    <property type="term" value="F:ATP binding"/>
    <property type="evidence" value="ECO:0007669"/>
    <property type="project" value="UniProtKB-KW"/>
</dbReference>
<dbReference type="GO" id="GO:0042981">
    <property type="term" value="P:regulation of apoptotic process"/>
    <property type="evidence" value="ECO:0007669"/>
    <property type="project" value="InterPro"/>
</dbReference>
<dbReference type="FunFam" id="3.80.10.10:FF:000239">
    <property type="entry name" value="Nucleotide-binding oligomerization domain-containing 2"/>
    <property type="match status" value="1"/>
</dbReference>
<evidence type="ECO:0000256" key="20">
    <source>
        <dbReference type="ARBA" id="ARBA00023288"/>
    </source>
</evidence>
<dbReference type="Pfam" id="PF17779">
    <property type="entry name" value="WHD_NOD2"/>
    <property type="match status" value="1"/>
</dbReference>